<name>A0AAJ0HIH9_9PEZI</name>
<evidence type="ECO:0000313" key="3">
    <source>
        <dbReference type="EMBL" id="KAK3353353.1"/>
    </source>
</evidence>
<sequence>MADQTAATSSYGATHAAITINTTVPPVSLSRGGRPGLPRRQSRFTEEMTGEYSPAHTPAHSMYEHDTAASFRTAESYHASVGRGLSINSGIGNSSKTLIFRGMNSCLHGAACVILIAIMIDFLTQLDGYWLGHMSGLAVALLAMLGLDTLLDIVSLIRLQKQWPSWTLLLRLIYGIGYIILFMVYVAHGQVFPSGFTFWGMAPGFAGPVVYLFLWLLGVWNLLHTTLRRHHLGNSVRSYVTSINPSSPSRPRSGSQRLESKARTWRTMFKRRHPQHDIESSSQHHNLSRATTARSPTISLRDRPAETEPKRESFAATTRTTSNQSSPHKSDERDLSRREREREEEREMGGLSPPPPIAVAVKL</sequence>
<proteinExistence type="predicted"/>
<feature type="transmembrane region" description="Helical" evidence="2">
    <location>
        <begin position="105"/>
        <end position="123"/>
    </location>
</feature>
<feature type="transmembrane region" description="Helical" evidence="2">
    <location>
        <begin position="168"/>
        <end position="186"/>
    </location>
</feature>
<feature type="compositionally biased region" description="Low complexity" evidence="1">
    <location>
        <begin position="245"/>
        <end position="257"/>
    </location>
</feature>
<feature type="region of interest" description="Disordered" evidence="1">
    <location>
        <begin position="25"/>
        <end position="59"/>
    </location>
</feature>
<gene>
    <name evidence="3" type="ORF">B0T25DRAFT_208855</name>
</gene>
<feature type="transmembrane region" description="Helical" evidence="2">
    <location>
        <begin position="198"/>
        <end position="223"/>
    </location>
</feature>
<feature type="compositionally biased region" description="Polar residues" evidence="1">
    <location>
        <begin position="280"/>
        <end position="298"/>
    </location>
</feature>
<reference evidence="3" key="2">
    <citation type="submission" date="2023-06" db="EMBL/GenBank/DDBJ databases">
        <authorList>
            <consortium name="Lawrence Berkeley National Laboratory"/>
            <person name="Haridas S."/>
            <person name="Hensen N."/>
            <person name="Bonometti L."/>
            <person name="Westerberg I."/>
            <person name="Brannstrom I.O."/>
            <person name="Guillou S."/>
            <person name="Cros-Aarteil S."/>
            <person name="Calhoun S."/>
            <person name="Kuo A."/>
            <person name="Mondo S."/>
            <person name="Pangilinan J."/>
            <person name="Riley R."/>
            <person name="Labutti K."/>
            <person name="Andreopoulos B."/>
            <person name="Lipzen A."/>
            <person name="Chen C."/>
            <person name="Yanf M."/>
            <person name="Daum C."/>
            <person name="Ng V."/>
            <person name="Clum A."/>
            <person name="Steindorff A."/>
            <person name="Ohm R."/>
            <person name="Martin F."/>
            <person name="Silar P."/>
            <person name="Natvig D."/>
            <person name="Lalanne C."/>
            <person name="Gautier V."/>
            <person name="Ament-Velasquez S.L."/>
            <person name="Kruys A."/>
            <person name="Hutchinson M.I."/>
            <person name="Powell A.J."/>
            <person name="Barry K."/>
            <person name="Miller A.N."/>
            <person name="Grigoriev I.V."/>
            <person name="Debuchy R."/>
            <person name="Gladieux P."/>
            <person name="Thoren M.H."/>
            <person name="Johannesson H."/>
        </authorList>
    </citation>
    <scope>NUCLEOTIDE SEQUENCE</scope>
    <source>
        <strain evidence="3">CBS 955.72</strain>
    </source>
</reference>
<evidence type="ECO:0000313" key="4">
    <source>
        <dbReference type="Proteomes" id="UP001275084"/>
    </source>
</evidence>
<keyword evidence="2" id="KW-0472">Membrane</keyword>
<accession>A0AAJ0HIH9</accession>
<feature type="region of interest" description="Disordered" evidence="1">
    <location>
        <begin position="240"/>
        <end position="363"/>
    </location>
</feature>
<keyword evidence="2" id="KW-0812">Transmembrane</keyword>
<dbReference type="AlphaFoldDB" id="A0AAJ0HIH9"/>
<keyword evidence="4" id="KW-1185">Reference proteome</keyword>
<feature type="compositionally biased region" description="Basic and acidic residues" evidence="1">
    <location>
        <begin position="328"/>
        <end position="348"/>
    </location>
</feature>
<reference evidence="3" key="1">
    <citation type="journal article" date="2023" name="Mol. Phylogenet. Evol.">
        <title>Genome-scale phylogeny and comparative genomics of the fungal order Sordariales.</title>
        <authorList>
            <person name="Hensen N."/>
            <person name="Bonometti L."/>
            <person name="Westerberg I."/>
            <person name="Brannstrom I.O."/>
            <person name="Guillou S."/>
            <person name="Cros-Aarteil S."/>
            <person name="Calhoun S."/>
            <person name="Haridas S."/>
            <person name="Kuo A."/>
            <person name="Mondo S."/>
            <person name="Pangilinan J."/>
            <person name="Riley R."/>
            <person name="LaButti K."/>
            <person name="Andreopoulos B."/>
            <person name="Lipzen A."/>
            <person name="Chen C."/>
            <person name="Yan M."/>
            <person name="Daum C."/>
            <person name="Ng V."/>
            <person name="Clum A."/>
            <person name="Steindorff A."/>
            <person name="Ohm R.A."/>
            <person name="Martin F."/>
            <person name="Silar P."/>
            <person name="Natvig D.O."/>
            <person name="Lalanne C."/>
            <person name="Gautier V."/>
            <person name="Ament-Velasquez S.L."/>
            <person name="Kruys A."/>
            <person name="Hutchinson M.I."/>
            <person name="Powell A.J."/>
            <person name="Barry K."/>
            <person name="Miller A.N."/>
            <person name="Grigoriev I.V."/>
            <person name="Debuchy R."/>
            <person name="Gladieux P."/>
            <person name="Hiltunen Thoren M."/>
            <person name="Johannesson H."/>
        </authorList>
    </citation>
    <scope>NUCLEOTIDE SEQUENCE</scope>
    <source>
        <strain evidence="3">CBS 955.72</strain>
    </source>
</reference>
<keyword evidence="2" id="KW-1133">Transmembrane helix</keyword>
<feature type="compositionally biased region" description="Low complexity" evidence="1">
    <location>
        <begin position="28"/>
        <end position="39"/>
    </location>
</feature>
<feature type="compositionally biased region" description="Polar residues" evidence="1">
    <location>
        <begin position="315"/>
        <end position="327"/>
    </location>
</feature>
<feature type="compositionally biased region" description="Basic and acidic residues" evidence="1">
    <location>
        <begin position="300"/>
        <end position="313"/>
    </location>
</feature>
<evidence type="ECO:0000256" key="1">
    <source>
        <dbReference type="SAM" id="MobiDB-lite"/>
    </source>
</evidence>
<feature type="transmembrane region" description="Helical" evidence="2">
    <location>
        <begin position="129"/>
        <end position="147"/>
    </location>
</feature>
<dbReference type="Proteomes" id="UP001275084">
    <property type="component" value="Unassembled WGS sequence"/>
</dbReference>
<organism evidence="3 4">
    <name type="scientific">Lasiosphaeria hispida</name>
    <dbReference type="NCBI Taxonomy" id="260671"/>
    <lineage>
        <taxon>Eukaryota</taxon>
        <taxon>Fungi</taxon>
        <taxon>Dikarya</taxon>
        <taxon>Ascomycota</taxon>
        <taxon>Pezizomycotina</taxon>
        <taxon>Sordariomycetes</taxon>
        <taxon>Sordariomycetidae</taxon>
        <taxon>Sordariales</taxon>
        <taxon>Lasiosphaeriaceae</taxon>
        <taxon>Lasiosphaeria</taxon>
    </lineage>
</organism>
<evidence type="ECO:0000256" key="2">
    <source>
        <dbReference type="SAM" id="Phobius"/>
    </source>
</evidence>
<comment type="caution">
    <text evidence="3">The sequence shown here is derived from an EMBL/GenBank/DDBJ whole genome shotgun (WGS) entry which is preliminary data.</text>
</comment>
<dbReference type="EMBL" id="JAUIQD010000004">
    <property type="protein sequence ID" value="KAK3353353.1"/>
    <property type="molecule type" value="Genomic_DNA"/>
</dbReference>
<protein>
    <submittedName>
        <fullName evidence="3">Uncharacterized protein</fullName>
    </submittedName>
</protein>